<keyword evidence="2" id="KW-0808">Transferase</keyword>
<dbReference type="NCBIfam" id="TIGR00095">
    <property type="entry name" value="16S rRNA (guanine(966)-N(2))-methyltransferase RsmD"/>
    <property type="match status" value="1"/>
</dbReference>
<evidence type="ECO:0000256" key="2">
    <source>
        <dbReference type="ARBA" id="ARBA00022679"/>
    </source>
</evidence>
<keyword evidence="1 3" id="KW-0489">Methyltransferase</keyword>
<dbReference type="PIRSF" id="PIRSF004553">
    <property type="entry name" value="CHP00095"/>
    <property type="match status" value="1"/>
</dbReference>
<dbReference type="GO" id="GO:0008168">
    <property type="term" value="F:methyltransferase activity"/>
    <property type="evidence" value="ECO:0007669"/>
    <property type="project" value="UniProtKB-KW"/>
</dbReference>
<dbReference type="RefSeq" id="WP_015738170.1">
    <property type="nucleotide sequence ID" value="NC_013385.1"/>
</dbReference>
<dbReference type="PANTHER" id="PTHR43542:SF1">
    <property type="entry name" value="METHYLTRANSFERASE"/>
    <property type="match status" value="1"/>
</dbReference>
<dbReference type="AlphaFoldDB" id="C9RAL4"/>
<evidence type="ECO:0000256" key="1">
    <source>
        <dbReference type="ARBA" id="ARBA00022603"/>
    </source>
</evidence>
<dbReference type="GO" id="GO:0031167">
    <property type="term" value="P:rRNA methylation"/>
    <property type="evidence" value="ECO:0007669"/>
    <property type="project" value="InterPro"/>
</dbReference>
<dbReference type="InterPro" id="IPR004398">
    <property type="entry name" value="RNA_MeTrfase_RsmD"/>
</dbReference>
<dbReference type="InterPro" id="IPR002052">
    <property type="entry name" value="DNA_methylase_N6_adenine_CS"/>
</dbReference>
<dbReference type="Proteomes" id="UP000002620">
    <property type="component" value="Chromosome"/>
</dbReference>
<dbReference type="HOGENOM" id="CLU_075826_0_2_9"/>
<evidence type="ECO:0000313" key="4">
    <source>
        <dbReference type="Proteomes" id="UP000002620"/>
    </source>
</evidence>
<organism evidence="3 4">
    <name type="scientific">Ammonifex degensii (strain DSM 10501 / KC4)</name>
    <dbReference type="NCBI Taxonomy" id="429009"/>
    <lineage>
        <taxon>Bacteria</taxon>
        <taxon>Bacillati</taxon>
        <taxon>Bacillota</taxon>
        <taxon>Clostridia</taxon>
        <taxon>Thermoanaerobacterales</taxon>
        <taxon>Thermoanaerobacteraceae</taxon>
        <taxon>Ammonifex</taxon>
    </lineage>
</organism>
<reference evidence="3 4" key="1">
    <citation type="submission" date="2009-10" db="EMBL/GenBank/DDBJ databases">
        <title>Complete sequence of chromosome of Ammonifex degensii KC4.</title>
        <authorList>
            <consortium name="US DOE Joint Genome Institute"/>
            <person name="Kerfeld C."/>
            <person name="Goodner B."/>
            <person name="Huber H."/>
            <person name="Stetter K."/>
            <person name="Lucas S."/>
            <person name="Copeland A."/>
            <person name="Lapidus A."/>
            <person name="Glavina del Rio T."/>
            <person name="Dalin E."/>
            <person name="Tice H."/>
            <person name="Bruce D."/>
            <person name="Goodwin L."/>
            <person name="Pitluck S."/>
            <person name="Saunders E."/>
            <person name="Brettin T."/>
            <person name="Detter J.C."/>
            <person name="Han C."/>
            <person name="Larimer F."/>
            <person name="Land M."/>
            <person name="Hauser L."/>
            <person name="Kyrpides N."/>
            <person name="Ovchinnikova G."/>
            <person name="Richardson P."/>
        </authorList>
    </citation>
    <scope>NUCLEOTIDE SEQUENCE [LARGE SCALE GENOMIC DNA]</scope>
    <source>
        <strain evidence="4">DSM 10501 / KC4</strain>
    </source>
</reference>
<protein>
    <submittedName>
        <fullName evidence="3">Methyltransferase</fullName>
    </submittedName>
</protein>
<gene>
    <name evidence="3" type="ordered locus">Adeg_0116</name>
</gene>
<dbReference type="KEGG" id="adg:Adeg_0116"/>
<keyword evidence="4" id="KW-1185">Reference proteome</keyword>
<dbReference type="eggNOG" id="COG0742">
    <property type="taxonomic scope" value="Bacteria"/>
</dbReference>
<dbReference type="SUPFAM" id="SSF53335">
    <property type="entry name" value="S-adenosyl-L-methionine-dependent methyltransferases"/>
    <property type="match status" value="1"/>
</dbReference>
<dbReference type="CDD" id="cd02440">
    <property type="entry name" value="AdoMet_MTases"/>
    <property type="match status" value="1"/>
</dbReference>
<dbReference type="Gene3D" id="3.40.50.150">
    <property type="entry name" value="Vaccinia Virus protein VP39"/>
    <property type="match status" value="1"/>
</dbReference>
<accession>C9RAL4</accession>
<dbReference type="InterPro" id="IPR029063">
    <property type="entry name" value="SAM-dependent_MTases_sf"/>
</dbReference>
<dbReference type="PROSITE" id="PS00092">
    <property type="entry name" value="N6_MTASE"/>
    <property type="match status" value="1"/>
</dbReference>
<proteinExistence type="predicted"/>
<dbReference type="PANTHER" id="PTHR43542">
    <property type="entry name" value="METHYLTRANSFERASE"/>
    <property type="match status" value="1"/>
</dbReference>
<dbReference type="OrthoDB" id="9803017at2"/>
<evidence type="ECO:0000313" key="3">
    <source>
        <dbReference type="EMBL" id="ACX51291.1"/>
    </source>
</evidence>
<name>C9RAL4_AMMDK</name>
<sequence length="189" mass="21382">MRVIGGEAKRCRLATLKGKDLRPTSERVKEALFNILASQVPGSRFLDLFAGTGGVGIEALSRGAKFAVFVERDPRAVKLIRENLERTGLSNRARVYGRDVLSLLPYLARKKERFDLVYIDPPYQKGYEKKVLQLLAELDLLKTEGLVVVESSARELPPDKVLRLVLKRRERYGDTALSFYALEEEKVCE</sequence>
<dbReference type="STRING" id="429009.Adeg_0116"/>
<dbReference type="GO" id="GO:0003676">
    <property type="term" value="F:nucleic acid binding"/>
    <property type="evidence" value="ECO:0007669"/>
    <property type="project" value="InterPro"/>
</dbReference>
<dbReference type="Pfam" id="PF03602">
    <property type="entry name" value="Cons_hypoth95"/>
    <property type="match status" value="1"/>
</dbReference>
<dbReference type="EMBL" id="CP001785">
    <property type="protein sequence ID" value="ACX51291.1"/>
    <property type="molecule type" value="Genomic_DNA"/>
</dbReference>